<dbReference type="GO" id="GO:0030008">
    <property type="term" value="C:TRAPP complex"/>
    <property type="evidence" value="ECO:0007669"/>
    <property type="project" value="InterPro"/>
</dbReference>
<sequence length="251" mass="28758">NSELFTLTYGALVAQLLKDYENVEDVNKQLERMGYNMGIRLIEDFLARTGSGRCYDFRDTAEKIQTGFKIFLGITPTITNWSAAGDEFSLCFEANPLTEFVELPDHCLNLKYCNVLIGVLRGACEMVQMEIACWFVQDQLKNDNMMEVKCKHCRKNLFDNECILLFTSHHEVKKNPMDVGCGASDSEFCSYVSMDKLPKWIEHAINQESWTKGRLHCPNCNNRIGAFNFINELKCNCNKFITLPIKITNSK</sequence>
<dbReference type="Proteomes" id="UP000752696">
    <property type="component" value="Unassembled WGS sequence"/>
</dbReference>
<dbReference type="EMBL" id="CAJDYZ010010359">
    <property type="protein sequence ID" value="CAD1477914.1"/>
    <property type="molecule type" value="Genomic_DNA"/>
</dbReference>
<dbReference type="InterPro" id="IPR016721">
    <property type="entry name" value="Bet3"/>
</dbReference>
<feature type="non-terminal residue" evidence="8">
    <location>
        <position position="251"/>
    </location>
</feature>
<reference evidence="8" key="1">
    <citation type="submission" date="2020-07" db="EMBL/GenBank/DDBJ databases">
        <authorList>
            <person name="Nazaruddin N."/>
        </authorList>
    </citation>
    <scope>NUCLEOTIDE SEQUENCE</scope>
</reference>
<evidence type="ECO:0000256" key="1">
    <source>
        <dbReference type="ARBA" id="ARBA00004222"/>
    </source>
</evidence>
<dbReference type="GO" id="GO:0005794">
    <property type="term" value="C:Golgi apparatus"/>
    <property type="evidence" value="ECO:0007669"/>
    <property type="project" value="UniProtKB-SubCell"/>
</dbReference>
<comment type="subcellular location">
    <subcellularLocation>
        <location evidence="2">Endoplasmic reticulum</location>
    </subcellularLocation>
    <subcellularLocation>
        <location evidence="1">Golgi apparatus</location>
        <location evidence="1">cis-Golgi network</location>
    </subcellularLocation>
</comment>
<keyword evidence="5" id="KW-0256">Endoplasmic reticulum</keyword>
<dbReference type="CDD" id="cd14942">
    <property type="entry name" value="TRAPPC3_bet3"/>
    <property type="match status" value="1"/>
</dbReference>
<name>A0A6V7HCY2_9HYME</name>
<dbReference type="AlphaFoldDB" id="A0A6V7HCY2"/>
<keyword evidence="9" id="KW-1185">Reference proteome</keyword>
<protein>
    <recommendedName>
        <fullName evidence="10">Trafficking protein particle complex subunit</fullName>
    </recommendedName>
</protein>
<keyword evidence="4" id="KW-0813">Transport</keyword>
<dbReference type="InterPro" id="IPR024096">
    <property type="entry name" value="NO_sig/Golgi_transp_ligand-bd"/>
</dbReference>
<feature type="non-terminal residue" evidence="8">
    <location>
        <position position="1"/>
    </location>
</feature>
<evidence type="ECO:0000256" key="5">
    <source>
        <dbReference type="ARBA" id="ARBA00022824"/>
    </source>
</evidence>
<evidence type="ECO:0000313" key="9">
    <source>
        <dbReference type="Proteomes" id="UP000752696"/>
    </source>
</evidence>
<dbReference type="FunFam" id="3.30.1380.20:FF:000001">
    <property type="entry name" value="Trafficking protein particle complex subunit BET3"/>
    <property type="match status" value="1"/>
</dbReference>
<evidence type="ECO:0000256" key="7">
    <source>
        <dbReference type="ARBA" id="ARBA00023034"/>
    </source>
</evidence>
<evidence type="ECO:0000256" key="4">
    <source>
        <dbReference type="ARBA" id="ARBA00022448"/>
    </source>
</evidence>
<organism evidence="8 9">
    <name type="scientific">Heterotrigona itama</name>
    <dbReference type="NCBI Taxonomy" id="395501"/>
    <lineage>
        <taxon>Eukaryota</taxon>
        <taxon>Metazoa</taxon>
        <taxon>Ecdysozoa</taxon>
        <taxon>Arthropoda</taxon>
        <taxon>Hexapoda</taxon>
        <taxon>Insecta</taxon>
        <taxon>Pterygota</taxon>
        <taxon>Neoptera</taxon>
        <taxon>Endopterygota</taxon>
        <taxon>Hymenoptera</taxon>
        <taxon>Apocrita</taxon>
        <taxon>Aculeata</taxon>
        <taxon>Apoidea</taxon>
        <taxon>Anthophila</taxon>
        <taxon>Apidae</taxon>
        <taxon>Heterotrigona</taxon>
    </lineage>
</organism>
<gene>
    <name evidence="8" type="ORF">MHI_LOCUS762587</name>
</gene>
<dbReference type="OrthoDB" id="10262857at2759"/>
<comment type="caution">
    <text evidence="8">The sequence shown here is derived from an EMBL/GenBank/DDBJ whole genome shotgun (WGS) entry which is preliminary data.</text>
</comment>
<proteinExistence type="inferred from homology"/>
<dbReference type="GO" id="GO:0048193">
    <property type="term" value="P:Golgi vesicle transport"/>
    <property type="evidence" value="ECO:0007669"/>
    <property type="project" value="InterPro"/>
</dbReference>
<dbReference type="Gene3D" id="3.30.1380.20">
    <property type="entry name" value="Trafficking protein particle complex subunit 3"/>
    <property type="match status" value="1"/>
</dbReference>
<dbReference type="InterPro" id="IPR007194">
    <property type="entry name" value="TRAPP_component"/>
</dbReference>
<keyword evidence="6" id="KW-0931">ER-Golgi transport</keyword>
<dbReference type="GO" id="GO:0005783">
    <property type="term" value="C:endoplasmic reticulum"/>
    <property type="evidence" value="ECO:0007669"/>
    <property type="project" value="UniProtKB-SubCell"/>
</dbReference>
<keyword evidence="7" id="KW-0333">Golgi apparatus</keyword>
<comment type="similarity">
    <text evidence="3">Belongs to the TRAPP small subunits family. BET3 subfamily.</text>
</comment>
<dbReference type="GO" id="GO:0016236">
    <property type="term" value="P:macroautophagy"/>
    <property type="evidence" value="ECO:0007669"/>
    <property type="project" value="UniProtKB-ARBA"/>
</dbReference>
<evidence type="ECO:0000256" key="3">
    <source>
        <dbReference type="ARBA" id="ARBA00006218"/>
    </source>
</evidence>
<evidence type="ECO:0008006" key="10">
    <source>
        <dbReference type="Google" id="ProtNLM"/>
    </source>
</evidence>
<dbReference type="PANTHER" id="PTHR13048">
    <property type="entry name" value="TRAFFICKING PROTEIN PARTICLE COMPLEX SUBUNIT 3"/>
    <property type="match status" value="1"/>
</dbReference>
<evidence type="ECO:0000256" key="2">
    <source>
        <dbReference type="ARBA" id="ARBA00004240"/>
    </source>
</evidence>
<evidence type="ECO:0000313" key="8">
    <source>
        <dbReference type="EMBL" id="CAD1477914.1"/>
    </source>
</evidence>
<evidence type="ECO:0000256" key="6">
    <source>
        <dbReference type="ARBA" id="ARBA00022892"/>
    </source>
</evidence>
<dbReference type="Pfam" id="PF04051">
    <property type="entry name" value="TRAPP"/>
    <property type="match status" value="1"/>
</dbReference>
<dbReference type="SUPFAM" id="SSF111126">
    <property type="entry name" value="Ligand-binding domain in the NO signalling and Golgi transport"/>
    <property type="match status" value="1"/>
</dbReference>
<accession>A0A6V7HCY2</accession>